<keyword evidence="3" id="KW-1185">Reference proteome</keyword>
<gene>
    <name evidence="2" type="ORF">PG999_000434</name>
</gene>
<dbReference type="Proteomes" id="UP001392437">
    <property type="component" value="Unassembled WGS sequence"/>
</dbReference>
<evidence type="ECO:0000313" key="3">
    <source>
        <dbReference type="Proteomes" id="UP001392437"/>
    </source>
</evidence>
<name>A0AAW0RBX4_9PEZI</name>
<evidence type="ECO:0000256" key="1">
    <source>
        <dbReference type="SAM" id="MobiDB-lite"/>
    </source>
</evidence>
<dbReference type="EMBL" id="JAQQWP010000001">
    <property type="protein sequence ID" value="KAK8132261.1"/>
    <property type="molecule type" value="Genomic_DNA"/>
</dbReference>
<comment type="caution">
    <text evidence="2">The sequence shown here is derived from an EMBL/GenBank/DDBJ whole genome shotgun (WGS) entry which is preliminary data.</text>
</comment>
<feature type="region of interest" description="Disordered" evidence="1">
    <location>
        <begin position="1"/>
        <end position="187"/>
    </location>
</feature>
<dbReference type="AlphaFoldDB" id="A0AAW0RBX4"/>
<accession>A0AAW0RBX4</accession>
<sequence length="187" mass="21342">MDHTTVDGTTAPRPVIQSRLGFKRSAPNDFDEKSIEGMVDDVPRIRPTKMRQRPTRHQPSRRSSTQVKADARSNDGDSDVVKYKAQSEARAQHSILNSRPTEILSAHKGPPTLRPATEGRILTRAAAANNDKTTEKISRRAKNSQGRTPLPVLPPEEMRRRMEIRERRKEQQVREERNALWRVRSGH</sequence>
<organism evidence="2 3">
    <name type="scientific">Apiospora kogelbergensis</name>
    <dbReference type="NCBI Taxonomy" id="1337665"/>
    <lineage>
        <taxon>Eukaryota</taxon>
        <taxon>Fungi</taxon>
        <taxon>Dikarya</taxon>
        <taxon>Ascomycota</taxon>
        <taxon>Pezizomycotina</taxon>
        <taxon>Sordariomycetes</taxon>
        <taxon>Xylariomycetidae</taxon>
        <taxon>Amphisphaeriales</taxon>
        <taxon>Apiosporaceae</taxon>
        <taxon>Apiospora</taxon>
    </lineage>
</organism>
<evidence type="ECO:0000313" key="2">
    <source>
        <dbReference type="EMBL" id="KAK8132261.1"/>
    </source>
</evidence>
<feature type="compositionally biased region" description="Basic and acidic residues" evidence="1">
    <location>
        <begin position="156"/>
        <end position="179"/>
    </location>
</feature>
<feature type="compositionally biased region" description="Basic and acidic residues" evidence="1">
    <location>
        <begin position="69"/>
        <end position="91"/>
    </location>
</feature>
<feature type="compositionally biased region" description="Basic residues" evidence="1">
    <location>
        <begin position="46"/>
        <end position="60"/>
    </location>
</feature>
<evidence type="ECO:0008006" key="4">
    <source>
        <dbReference type="Google" id="ProtNLM"/>
    </source>
</evidence>
<protein>
    <recommendedName>
        <fullName evidence="4">TPX2 C-terminal domain-containing protein</fullName>
    </recommendedName>
</protein>
<reference evidence="2 3" key="1">
    <citation type="submission" date="2023-01" db="EMBL/GenBank/DDBJ databases">
        <title>Analysis of 21 Apiospora genomes using comparative genomics revels a genus with tremendous synthesis potential of carbohydrate active enzymes and secondary metabolites.</title>
        <authorList>
            <person name="Sorensen T."/>
        </authorList>
    </citation>
    <scope>NUCLEOTIDE SEQUENCE [LARGE SCALE GENOMIC DNA]</scope>
    <source>
        <strain evidence="2 3">CBS 117206</strain>
    </source>
</reference>
<proteinExistence type="predicted"/>